<organism evidence="2 3">
    <name type="scientific">Sphagnurus paluster</name>
    <dbReference type="NCBI Taxonomy" id="117069"/>
    <lineage>
        <taxon>Eukaryota</taxon>
        <taxon>Fungi</taxon>
        <taxon>Dikarya</taxon>
        <taxon>Basidiomycota</taxon>
        <taxon>Agaricomycotina</taxon>
        <taxon>Agaricomycetes</taxon>
        <taxon>Agaricomycetidae</taxon>
        <taxon>Agaricales</taxon>
        <taxon>Tricholomatineae</taxon>
        <taxon>Lyophyllaceae</taxon>
        <taxon>Sphagnurus</taxon>
    </lineage>
</organism>
<dbReference type="SUPFAM" id="SSF81383">
    <property type="entry name" value="F-box domain"/>
    <property type="match status" value="1"/>
</dbReference>
<dbReference type="AlphaFoldDB" id="A0A9P7FPZ2"/>
<sequence>KRSEIESQIESFTILLNDLRRQLAKVDEDIDSHRRLISGIHMLPLELLQKIFSFCLPSYNCAMSAAEAPLILTCICRKWREAALSAPQFWSRLHISMPSCTDENLRSKGVISRYGDAIKTWLDRASGLPLSISFVNGLSSQNPGLSDRLDSHILGIIASFARNWVHLNLKLKYEQLAHFSHLTESNVPLLETVQLEIPPPSLFRSIQGPGPAQKKHIPFFSAPSIKHLLLRGWSDVSSLPIRWGAMTRLSLLSWSNQLTGIELNVVENILRQCPNLVVCTLQIHNIFGVPPGMPSHPSKPLRLLCLEELRVYFHHGDTSSEEKITSFFGNLEVPEIRHLEVTAYAVTCCQVPFMPLLLRPHKIDTMSFLVHGSEDYLLECLRAVPLLRRLALITQTCHSMIPPAEAAAYSRLHESLLDYLTAPALSENLEPEPNSLTLCPFLEEIEFTFPLDLRISVEQIIRFLLSRTTLAPAEVAPLRRADFFIREICDSTRNAMSSHTGLGTALQAGLDLSMHYYPDTEATQVVESLPVFSAKRDIDISQPHYDWKPRPGFSAHVSRF</sequence>
<dbReference type="Proteomes" id="UP000717328">
    <property type="component" value="Unassembled WGS sequence"/>
</dbReference>
<keyword evidence="3" id="KW-1185">Reference proteome</keyword>
<protein>
    <recommendedName>
        <fullName evidence="4">F-box domain-containing protein</fullName>
    </recommendedName>
</protein>
<accession>A0A9P7FPZ2</accession>
<evidence type="ECO:0008006" key="4">
    <source>
        <dbReference type="Google" id="ProtNLM"/>
    </source>
</evidence>
<dbReference type="Gene3D" id="1.20.1280.50">
    <property type="match status" value="1"/>
</dbReference>
<dbReference type="InterPro" id="IPR036047">
    <property type="entry name" value="F-box-like_dom_sf"/>
</dbReference>
<name>A0A9P7FPZ2_9AGAR</name>
<comment type="caution">
    <text evidence="2">The sequence shown here is derived from an EMBL/GenBank/DDBJ whole genome shotgun (WGS) entry which is preliminary data.</text>
</comment>
<keyword evidence="1" id="KW-0175">Coiled coil</keyword>
<dbReference type="OrthoDB" id="3365698at2759"/>
<evidence type="ECO:0000256" key="1">
    <source>
        <dbReference type="SAM" id="Coils"/>
    </source>
</evidence>
<reference evidence="2" key="2">
    <citation type="submission" date="2021-10" db="EMBL/GenBank/DDBJ databases">
        <title>Phylogenomics reveals ancestral predisposition of the termite-cultivated fungus Termitomyces towards a domesticated lifestyle.</title>
        <authorList>
            <person name="Auxier B."/>
            <person name="Grum-Grzhimaylo A."/>
            <person name="Cardenas M.E."/>
            <person name="Lodge J.D."/>
            <person name="Laessoe T."/>
            <person name="Pedersen O."/>
            <person name="Smith M.E."/>
            <person name="Kuyper T.W."/>
            <person name="Franco-Molano E.A."/>
            <person name="Baroni T.J."/>
            <person name="Aanen D.K."/>
        </authorList>
    </citation>
    <scope>NUCLEOTIDE SEQUENCE</scope>
    <source>
        <strain evidence="2">D49</strain>
    </source>
</reference>
<evidence type="ECO:0000313" key="3">
    <source>
        <dbReference type="Proteomes" id="UP000717328"/>
    </source>
</evidence>
<evidence type="ECO:0000313" key="2">
    <source>
        <dbReference type="EMBL" id="KAG5634098.1"/>
    </source>
</evidence>
<gene>
    <name evidence="2" type="ORF">H0H81_003421</name>
</gene>
<feature type="non-terminal residue" evidence="2">
    <location>
        <position position="1"/>
    </location>
</feature>
<proteinExistence type="predicted"/>
<feature type="coiled-coil region" evidence="1">
    <location>
        <begin position="2"/>
        <end position="36"/>
    </location>
</feature>
<dbReference type="EMBL" id="JABCKI010006645">
    <property type="protein sequence ID" value="KAG5634098.1"/>
    <property type="molecule type" value="Genomic_DNA"/>
</dbReference>
<reference evidence="2" key="1">
    <citation type="submission" date="2021-02" db="EMBL/GenBank/DDBJ databases">
        <authorList>
            <person name="Nieuwenhuis M."/>
            <person name="Van De Peppel L.J.J."/>
        </authorList>
    </citation>
    <scope>NUCLEOTIDE SEQUENCE</scope>
    <source>
        <strain evidence="2">D49</strain>
    </source>
</reference>